<dbReference type="STRING" id="80854.MVIS_1991"/>
<dbReference type="RefSeq" id="WP_045110247.1">
    <property type="nucleotide sequence ID" value="NZ_FPLD01000046.1"/>
</dbReference>
<gene>
    <name evidence="1" type="ORF">NVI5450_1505</name>
</gene>
<evidence type="ECO:0000313" key="2">
    <source>
        <dbReference type="Proteomes" id="UP000183794"/>
    </source>
</evidence>
<sequence length="128" mass="14339">MKRISVPIEEMISALQDFGVSDERANDIAALFEVVDAGDYDALVMPALAFNHSQLPRKTVLITLSSFWVCVVGNTNSFSEQELQALGALRSLYFVAVNLGYQGVADCIAQYWERTHPLHFSKSVELWR</sequence>
<dbReference type="Proteomes" id="UP000183794">
    <property type="component" value="Unassembled WGS sequence"/>
</dbReference>
<dbReference type="HOGENOM" id="CLU_1957095_0_0_6"/>
<reference evidence="1 2" key="1">
    <citation type="submission" date="2016-11" db="EMBL/GenBank/DDBJ databases">
        <authorList>
            <person name="Jaros S."/>
            <person name="Januszkiewicz K."/>
            <person name="Wedrychowicz H."/>
        </authorList>
    </citation>
    <scope>NUCLEOTIDE SEQUENCE [LARGE SCALE GENOMIC DNA]</scope>
    <source>
        <strain evidence="1">NVI 5450</strain>
    </source>
</reference>
<dbReference type="EMBL" id="FPLD01000046">
    <property type="protein sequence ID" value="SGY93699.1"/>
    <property type="molecule type" value="Genomic_DNA"/>
</dbReference>
<name>A0A090IGD9_9GAMM</name>
<evidence type="ECO:0000313" key="1">
    <source>
        <dbReference type="EMBL" id="SGY93699.1"/>
    </source>
</evidence>
<protein>
    <submittedName>
        <fullName evidence="1">Uncharacterized protein</fullName>
    </submittedName>
</protein>
<dbReference type="KEGG" id="mvs:MVIS_1991"/>
<dbReference type="PATRIC" id="fig|80854.5.peg.2127"/>
<organism evidence="1 2">
    <name type="scientific">Moritella viscosa</name>
    <dbReference type="NCBI Taxonomy" id="80854"/>
    <lineage>
        <taxon>Bacteria</taxon>
        <taxon>Pseudomonadati</taxon>
        <taxon>Pseudomonadota</taxon>
        <taxon>Gammaproteobacteria</taxon>
        <taxon>Alteromonadales</taxon>
        <taxon>Moritellaceae</taxon>
        <taxon>Moritella</taxon>
    </lineage>
</organism>
<dbReference type="AlphaFoldDB" id="A0A090IGD9"/>
<accession>A0A090IGD9</accession>
<proteinExistence type="predicted"/>